<evidence type="ECO:0000313" key="2">
    <source>
        <dbReference type="Proteomes" id="UP000821865"/>
    </source>
</evidence>
<dbReference type="Proteomes" id="UP000821865">
    <property type="component" value="Chromosome 8"/>
</dbReference>
<protein>
    <submittedName>
        <fullName evidence="1">Uncharacterized protein</fullName>
    </submittedName>
</protein>
<name>A0ACB8C7X1_DERSI</name>
<proteinExistence type="predicted"/>
<comment type="caution">
    <text evidence="1">The sequence shown here is derived from an EMBL/GenBank/DDBJ whole genome shotgun (WGS) entry which is preliminary data.</text>
</comment>
<evidence type="ECO:0000313" key="1">
    <source>
        <dbReference type="EMBL" id="KAH7936945.1"/>
    </source>
</evidence>
<gene>
    <name evidence="1" type="ORF">HPB49_006505</name>
</gene>
<keyword evidence="2" id="KW-1185">Reference proteome</keyword>
<accession>A0ACB8C7X1</accession>
<organism evidence="1 2">
    <name type="scientific">Dermacentor silvarum</name>
    <name type="common">Tick</name>
    <dbReference type="NCBI Taxonomy" id="543639"/>
    <lineage>
        <taxon>Eukaryota</taxon>
        <taxon>Metazoa</taxon>
        <taxon>Ecdysozoa</taxon>
        <taxon>Arthropoda</taxon>
        <taxon>Chelicerata</taxon>
        <taxon>Arachnida</taxon>
        <taxon>Acari</taxon>
        <taxon>Parasitiformes</taxon>
        <taxon>Ixodida</taxon>
        <taxon>Ixodoidea</taxon>
        <taxon>Ixodidae</taxon>
        <taxon>Rhipicephalinae</taxon>
        <taxon>Dermacentor</taxon>
    </lineage>
</organism>
<reference evidence="1" key="1">
    <citation type="submission" date="2020-05" db="EMBL/GenBank/DDBJ databases">
        <title>Large-scale comparative analyses of tick genomes elucidate their genetic diversity and vector capacities.</title>
        <authorList>
            <person name="Jia N."/>
            <person name="Wang J."/>
            <person name="Shi W."/>
            <person name="Du L."/>
            <person name="Sun Y."/>
            <person name="Zhan W."/>
            <person name="Jiang J."/>
            <person name="Wang Q."/>
            <person name="Zhang B."/>
            <person name="Ji P."/>
            <person name="Sakyi L.B."/>
            <person name="Cui X."/>
            <person name="Yuan T."/>
            <person name="Jiang B."/>
            <person name="Yang W."/>
            <person name="Lam T.T.-Y."/>
            <person name="Chang Q."/>
            <person name="Ding S."/>
            <person name="Wang X."/>
            <person name="Zhu J."/>
            <person name="Ruan X."/>
            <person name="Zhao L."/>
            <person name="Wei J."/>
            <person name="Que T."/>
            <person name="Du C."/>
            <person name="Cheng J."/>
            <person name="Dai P."/>
            <person name="Han X."/>
            <person name="Huang E."/>
            <person name="Gao Y."/>
            <person name="Liu J."/>
            <person name="Shao H."/>
            <person name="Ye R."/>
            <person name="Li L."/>
            <person name="Wei W."/>
            <person name="Wang X."/>
            <person name="Wang C."/>
            <person name="Yang T."/>
            <person name="Huo Q."/>
            <person name="Li W."/>
            <person name="Guo W."/>
            <person name="Chen H."/>
            <person name="Zhou L."/>
            <person name="Ni X."/>
            <person name="Tian J."/>
            <person name="Zhou Y."/>
            <person name="Sheng Y."/>
            <person name="Liu T."/>
            <person name="Pan Y."/>
            <person name="Xia L."/>
            <person name="Li J."/>
            <person name="Zhao F."/>
            <person name="Cao W."/>
        </authorList>
    </citation>
    <scope>NUCLEOTIDE SEQUENCE</scope>
    <source>
        <strain evidence="1">Dsil-2018</strain>
    </source>
</reference>
<sequence length="480" mass="52697">MQGVLKTLTSTTTTLATHLRSHPDLHKDYQEKRDARERPSKLKGASKASGQQPSIADSFKPKMRASAPKAQQMTKMIARSIDRGMHPYNIVEEPGFLDMMKFAMPDYAVPSRTTFSRAIIPNLYASSKEKVKKKLGDIFSSGVELLSITTDGWTSRANDSYVCVTCDVMDSDFVQHSAKARGRLQEIQRNMQLDPLEVIQDVPTRWNSEHARMARLVKLRTVITVELSESDAVPNLNASEWKLMNAAVQVLKPLDHATTELPGDRYPTLSQVIPLLQCIEVVLAEHVSEGGEAALLASSLLHSIKTRFPDIKMSRLPALAMLVDPRYKDVCYAERPAKQWAFTLLAMAAEETVPVDQHGTATSETNTCSADPSGDSPLMVRVSSPSKCCGQKGATTKEVGPLAVVLVLCLSQAIPGHVAAFLLGYFVQQAGQDELTLGPLPPAQGLTVTAPAREKKKEYKSSEHHSKIVSAKQLQELHMS</sequence>
<dbReference type="EMBL" id="CM023477">
    <property type="protein sequence ID" value="KAH7936945.1"/>
    <property type="molecule type" value="Genomic_DNA"/>
</dbReference>